<dbReference type="Proteomes" id="UP000238042">
    <property type="component" value="Unassembled WGS sequence"/>
</dbReference>
<feature type="domain" description="HTH cro/C1-type" evidence="2">
    <location>
        <begin position="6"/>
        <end position="60"/>
    </location>
</feature>
<dbReference type="CDD" id="cd00093">
    <property type="entry name" value="HTH_XRE"/>
    <property type="match status" value="1"/>
</dbReference>
<dbReference type="Pfam" id="PF01381">
    <property type="entry name" value="HTH_3"/>
    <property type="match status" value="1"/>
</dbReference>
<dbReference type="SUPFAM" id="SSF47413">
    <property type="entry name" value="lambda repressor-like DNA-binding domains"/>
    <property type="match status" value="1"/>
</dbReference>
<dbReference type="InterPro" id="IPR001387">
    <property type="entry name" value="Cro/C1-type_HTH"/>
</dbReference>
<gene>
    <name evidence="3" type="ORF">C4S77_09400</name>
</gene>
<dbReference type="PROSITE" id="PS50943">
    <property type="entry name" value="HTH_CROC1"/>
    <property type="match status" value="1"/>
</dbReference>
<dbReference type="PANTHER" id="PTHR46558:SF11">
    <property type="entry name" value="HTH-TYPE TRANSCRIPTIONAL REGULATOR XRE"/>
    <property type="match status" value="1"/>
</dbReference>
<organism evidence="3 4">
    <name type="scientific">Apibacter adventoris</name>
    <dbReference type="NCBI Taxonomy" id="1679466"/>
    <lineage>
        <taxon>Bacteria</taxon>
        <taxon>Pseudomonadati</taxon>
        <taxon>Bacteroidota</taxon>
        <taxon>Flavobacteriia</taxon>
        <taxon>Flavobacteriales</taxon>
        <taxon>Weeksellaceae</taxon>
        <taxon>Apibacter</taxon>
    </lineage>
</organism>
<dbReference type="Gene3D" id="1.10.260.40">
    <property type="entry name" value="lambda repressor-like DNA-binding domains"/>
    <property type="match status" value="1"/>
</dbReference>
<dbReference type="RefSeq" id="WP_105192362.1">
    <property type="nucleotide sequence ID" value="NZ_PSZM01000043.1"/>
</dbReference>
<evidence type="ECO:0000259" key="2">
    <source>
        <dbReference type="PROSITE" id="PS50943"/>
    </source>
</evidence>
<dbReference type="SMART" id="SM00530">
    <property type="entry name" value="HTH_XRE"/>
    <property type="match status" value="1"/>
</dbReference>
<sequence>MISKKLIQLRRKKRISQKEVAESIGVSQSTLCDWESGKRNPKVESLFKLAEYFKVDIKELYNLKKE</sequence>
<comment type="caution">
    <text evidence="3">The sequence shown here is derived from an EMBL/GenBank/DDBJ whole genome shotgun (WGS) entry which is preliminary data.</text>
</comment>
<dbReference type="InterPro" id="IPR010982">
    <property type="entry name" value="Lambda_DNA-bd_dom_sf"/>
</dbReference>
<accession>A0A2S8A966</accession>
<evidence type="ECO:0000313" key="4">
    <source>
        <dbReference type="Proteomes" id="UP000238042"/>
    </source>
</evidence>
<dbReference type="EMBL" id="PSZM01000043">
    <property type="protein sequence ID" value="PQL91060.1"/>
    <property type="molecule type" value="Genomic_DNA"/>
</dbReference>
<dbReference type="AlphaFoldDB" id="A0A2S8A966"/>
<dbReference type="OrthoDB" id="7865033at2"/>
<dbReference type="GO" id="GO:0003677">
    <property type="term" value="F:DNA binding"/>
    <property type="evidence" value="ECO:0007669"/>
    <property type="project" value="UniProtKB-KW"/>
</dbReference>
<name>A0A2S8A966_9FLAO</name>
<protein>
    <submittedName>
        <fullName evidence="3">Transcriptional regulator</fullName>
    </submittedName>
</protein>
<keyword evidence="4" id="KW-1185">Reference proteome</keyword>
<reference evidence="3 4" key="1">
    <citation type="submission" date="2018-02" db="EMBL/GenBank/DDBJ databases">
        <title>Genome sequences of Apibacter spp., gut symbionts of Asian honey bees.</title>
        <authorList>
            <person name="Kwong W.K."/>
            <person name="Steele M.I."/>
            <person name="Moran N.A."/>
        </authorList>
    </citation>
    <scope>NUCLEOTIDE SEQUENCE [LARGE SCALE GENOMIC DNA]</scope>
    <source>
        <strain evidence="4">wkB301</strain>
    </source>
</reference>
<evidence type="ECO:0000313" key="3">
    <source>
        <dbReference type="EMBL" id="PQL91060.1"/>
    </source>
</evidence>
<evidence type="ECO:0000256" key="1">
    <source>
        <dbReference type="ARBA" id="ARBA00023125"/>
    </source>
</evidence>
<keyword evidence="1" id="KW-0238">DNA-binding</keyword>
<dbReference type="PANTHER" id="PTHR46558">
    <property type="entry name" value="TRACRIPTIONAL REGULATORY PROTEIN-RELATED-RELATED"/>
    <property type="match status" value="1"/>
</dbReference>
<proteinExistence type="predicted"/>